<feature type="region of interest" description="Disordered" evidence="1">
    <location>
        <begin position="414"/>
        <end position="443"/>
    </location>
</feature>
<feature type="compositionally biased region" description="Polar residues" evidence="1">
    <location>
        <begin position="416"/>
        <end position="434"/>
    </location>
</feature>
<proteinExistence type="predicted"/>
<dbReference type="Proteomes" id="UP000269721">
    <property type="component" value="Unassembled WGS sequence"/>
</dbReference>
<dbReference type="EMBL" id="KZ997995">
    <property type="protein sequence ID" value="RKO86681.1"/>
    <property type="molecule type" value="Genomic_DNA"/>
</dbReference>
<evidence type="ECO:0000256" key="1">
    <source>
        <dbReference type="SAM" id="MobiDB-lite"/>
    </source>
</evidence>
<feature type="compositionally biased region" description="Polar residues" evidence="1">
    <location>
        <begin position="223"/>
        <end position="234"/>
    </location>
</feature>
<feature type="compositionally biased region" description="Polar residues" evidence="1">
    <location>
        <begin position="70"/>
        <end position="80"/>
    </location>
</feature>
<evidence type="ECO:0000313" key="2">
    <source>
        <dbReference type="EMBL" id="RKO86681.1"/>
    </source>
</evidence>
<reference evidence="3" key="1">
    <citation type="journal article" date="2018" name="Nat. Microbiol.">
        <title>Leveraging single-cell genomics to expand the fungal tree of life.</title>
        <authorList>
            <person name="Ahrendt S.R."/>
            <person name="Quandt C.A."/>
            <person name="Ciobanu D."/>
            <person name="Clum A."/>
            <person name="Salamov A."/>
            <person name="Andreopoulos B."/>
            <person name="Cheng J.F."/>
            <person name="Woyke T."/>
            <person name="Pelin A."/>
            <person name="Henrissat B."/>
            <person name="Reynolds N.K."/>
            <person name="Benny G.L."/>
            <person name="Smith M.E."/>
            <person name="James T.Y."/>
            <person name="Grigoriev I.V."/>
        </authorList>
    </citation>
    <scope>NUCLEOTIDE SEQUENCE [LARGE SCALE GENOMIC DNA]</scope>
</reference>
<sequence length="573" mass="60173">MWVGVEQGDVDGLGLGWREGSVQGEKTRGSWGSSVPGVQSTHVLVKQLLDGLVEAGKEDVGEGGVGSVRSDASPSISNESSGDKLRLVRVSARVSRRLAENRPNKRAPRSGTPAPRTPKINKLPAANPAVSAVTNVPEAEAGVAGASPGSRSGTSLPVWLQFAGISPPRGGVEGYDGFGTGFDDMENAGSWEPVEVYLRNLSQVQIMPPDRPQSCPRSCTVGGRNSTPSTNQGGSVPAHVKSCPGSSLRRLERMGTGGIQQLVSQTLVPSRAPCPSDTPSDSMAVESLDSLPGPLTCPAVPALLLSLLPALPSPIASPSSCPSGSPFTGHSASLPYVTLPPPCPRSTALPSPLYTSAFPALISHTEAWRMSSKYSVMGVFRRTICPRWGSGRTRNSSKPHLSLIGLGVGTLLRYGRNNQPSSARESDTSSTTSEVPPDGRGMLEKSQLEDLPKTGHMLRIRSLGPFGKGYVFGFDVGECNCRLTLDDPRNASGSQQEPIRQPQSTGGLVVPRAGIAESGPDAEFPLRYRMVLLTCSQSALVGFVIFCNTNETPDARSGRLAASANIKLPTALQ</sequence>
<keyword evidence="3" id="KW-1185">Reference proteome</keyword>
<protein>
    <submittedName>
        <fullName evidence="2">Uncharacterized protein</fullName>
    </submittedName>
</protein>
<feature type="region of interest" description="Disordered" evidence="1">
    <location>
        <begin position="58"/>
        <end position="84"/>
    </location>
</feature>
<dbReference type="AlphaFoldDB" id="A0A4P9W329"/>
<organism evidence="2 3">
    <name type="scientific">Blyttiomyces helicus</name>
    <dbReference type="NCBI Taxonomy" id="388810"/>
    <lineage>
        <taxon>Eukaryota</taxon>
        <taxon>Fungi</taxon>
        <taxon>Fungi incertae sedis</taxon>
        <taxon>Chytridiomycota</taxon>
        <taxon>Chytridiomycota incertae sedis</taxon>
        <taxon>Chytridiomycetes</taxon>
        <taxon>Chytridiomycetes incertae sedis</taxon>
        <taxon>Blyttiomyces</taxon>
    </lineage>
</organism>
<name>A0A4P9W329_9FUNG</name>
<feature type="region of interest" description="Disordered" evidence="1">
    <location>
        <begin position="16"/>
        <end position="37"/>
    </location>
</feature>
<evidence type="ECO:0000313" key="3">
    <source>
        <dbReference type="Proteomes" id="UP000269721"/>
    </source>
</evidence>
<accession>A0A4P9W329</accession>
<feature type="region of interest" description="Disordered" evidence="1">
    <location>
        <begin position="96"/>
        <end position="123"/>
    </location>
</feature>
<gene>
    <name evidence="2" type="ORF">BDK51DRAFT_52667</name>
</gene>
<feature type="region of interest" description="Disordered" evidence="1">
    <location>
        <begin position="208"/>
        <end position="243"/>
    </location>
</feature>